<dbReference type="PANTHER" id="PTHR44942">
    <property type="entry name" value="METHYLTRANSF_11 DOMAIN-CONTAINING PROTEIN"/>
    <property type="match status" value="1"/>
</dbReference>
<dbReference type="GO" id="GO:0008757">
    <property type="term" value="F:S-adenosylmethionine-dependent methyltransferase activity"/>
    <property type="evidence" value="ECO:0007669"/>
    <property type="project" value="InterPro"/>
</dbReference>
<sequence length="243" mass="28494">MKDNFSHQSANYANYRPQYPKAIFDEIKKHLNGTENAWDCATGNGQVAKELSKFFDDIKATDISENQLKQAPKLSNISYSIQPAENVDFPDQFFDLISVAQAIHWFDFDRFYTEVKRTLKPDGILAILGYSLFRSNPETNKIIDHFYYDVIGPYWDEERKYLDDAYTSIAFPFKEIETPKINFKEEWEFARLIGYLKTWSAVKHFSDKNGFNPVDDIYDDLKDSFGDQNFIEFPIIFRIGKLF</sequence>
<dbReference type="InterPro" id="IPR051052">
    <property type="entry name" value="Diverse_substrate_MTase"/>
</dbReference>
<proteinExistence type="inferred from homology"/>
<keyword evidence="3 5" id="KW-0808">Transferase</keyword>
<evidence type="ECO:0000313" key="6">
    <source>
        <dbReference type="Proteomes" id="UP000199438"/>
    </source>
</evidence>
<name>A0A1I1GBA4_9FLAO</name>
<dbReference type="Gene3D" id="3.40.50.150">
    <property type="entry name" value="Vaccinia Virus protein VP39"/>
    <property type="match status" value="1"/>
</dbReference>
<dbReference type="AlphaFoldDB" id="A0A1I1GBA4"/>
<dbReference type="InterPro" id="IPR013216">
    <property type="entry name" value="Methyltransf_11"/>
</dbReference>
<evidence type="ECO:0000259" key="4">
    <source>
        <dbReference type="Pfam" id="PF08241"/>
    </source>
</evidence>
<dbReference type="CDD" id="cd02440">
    <property type="entry name" value="AdoMet_MTases"/>
    <property type="match status" value="1"/>
</dbReference>
<evidence type="ECO:0000256" key="1">
    <source>
        <dbReference type="ARBA" id="ARBA00008361"/>
    </source>
</evidence>
<dbReference type="PANTHER" id="PTHR44942:SF4">
    <property type="entry name" value="METHYLTRANSFERASE TYPE 11 DOMAIN-CONTAINING PROTEIN"/>
    <property type="match status" value="1"/>
</dbReference>
<dbReference type="EMBL" id="FOKV01000002">
    <property type="protein sequence ID" value="SFC07128.1"/>
    <property type="molecule type" value="Genomic_DNA"/>
</dbReference>
<dbReference type="InterPro" id="IPR029063">
    <property type="entry name" value="SAM-dependent_MTases_sf"/>
</dbReference>
<keyword evidence="2 5" id="KW-0489">Methyltransferase</keyword>
<dbReference type="STRING" id="1334022.SAMN04487907_102140"/>
<dbReference type="Proteomes" id="UP000199438">
    <property type="component" value="Unassembled WGS sequence"/>
</dbReference>
<reference evidence="6" key="1">
    <citation type="submission" date="2016-10" db="EMBL/GenBank/DDBJ databases">
        <authorList>
            <person name="Varghese N."/>
            <person name="Submissions S."/>
        </authorList>
    </citation>
    <scope>NUCLEOTIDE SEQUENCE [LARGE SCALE GENOMIC DNA]</scope>
    <source>
        <strain evidence="6">DSM 24499</strain>
    </source>
</reference>
<protein>
    <submittedName>
        <fullName evidence="5">Methyltransferase domain-containing protein</fullName>
    </submittedName>
</protein>
<evidence type="ECO:0000256" key="3">
    <source>
        <dbReference type="ARBA" id="ARBA00022679"/>
    </source>
</evidence>
<accession>A0A1I1GBA4</accession>
<dbReference type="SUPFAM" id="SSF53335">
    <property type="entry name" value="S-adenosyl-L-methionine-dependent methyltransferases"/>
    <property type="match status" value="1"/>
</dbReference>
<feature type="domain" description="Methyltransferase type 11" evidence="4">
    <location>
        <begin position="39"/>
        <end position="127"/>
    </location>
</feature>
<dbReference type="OrthoDB" id="9797252at2"/>
<organism evidence="5 6">
    <name type="scientific">Zunongwangia mangrovi</name>
    <dbReference type="NCBI Taxonomy" id="1334022"/>
    <lineage>
        <taxon>Bacteria</taxon>
        <taxon>Pseudomonadati</taxon>
        <taxon>Bacteroidota</taxon>
        <taxon>Flavobacteriia</taxon>
        <taxon>Flavobacteriales</taxon>
        <taxon>Flavobacteriaceae</taxon>
        <taxon>Zunongwangia</taxon>
    </lineage>
</organism>
<comment type="similarity">
    <text evidence="1">Belongs to the methyltransferase superfamily.</text>
</comment>
<evidence type="ECO:0000256" key="2">
    <source>
        <dbReference type="ARBA" id="ARBA00022603"/>
    </source>
</evidence>
<gene>
    <name evidence="5" type="ORF">SAMN04487907_102140</name>
</gene>
<dbReference type="RefSeq" id="WP_092540955.1">
    <property type="nucleotide sequence ID" value="NZ_FOKV01000002.1"/>
</dbReference>
<evidence type="ECO:0000313" key="5">
    <source>
        <dbReference type="EMBL" id="SFC07128.1"/>
    </source>
</evidence>
<keyword evidence="6" id="KW-1185">Reference proteome</keyword>
<dbReference type="GO" id="GO:0032259">
    <property type="term" value="P:methylation"/>
    <property type="evidence" value="ECO:0007669"/>
    <property type="project" value="UniProtKB-KW"/>
</dbReference>
<dbReference type="Pfam" id="PF08241">
    <property type="entry name" value="Methyltransf_11"/>
    <property type="match status" value="1"/>
</dbReference>